<dbReference type="GO" id="GO:0022857">
    <property type="term" value="F:transmembrane transporter activity"/>
    <property type="evidence" value="ECO:0007669"/>
    <property type="project" value="TreeGrafter"/>
</dbReference>
<keyword evidence="10" id="KW-0378">Hydrolase</keyword>
<dbReference type="GO" id="GO:0016787">
    <property type="term" value="F:hydrolase activity"/>
    <property type="evidence" value="ECO:0007669"/>
    <property type="project" value="UniProtKB-KW"/>
</dbReference>
<proteinExistence type="inferred from homology"/>
<feature type="transmembrane region" description="Helical" evidence="7">
    <location>
        <begin position="839"/>
        <end position="859"/>
    </location>
</feature>
<evidence type="ECO:0000313" key="11">
    <source>
        <dbReference type="Proteomes" id="UP000076079"/>
    </source>
</evidence>
<evidence type="ECO:0000256" key="2">
    <source>
        <dbReference type="ARBA" id="ARBA00022475"/>
    </source>
</evidence>
<dbReference type="NCBIfam" id="NF038403">
    <property type="entry name" value="perm_prefix_1"/>
    <property type="match status" value="1"/>
</dbReference>
<evidence type="ECO:0000256" key="6">
    <source>
        <dbReference type="ARBA" id="ARBA00038076"/>
    </source>
</evidence>
<dbReference type="PANTHER" id="PTHR30572">
    <property type="entry name" value="MEMBRANE COMPONENT OF TRANSPORTER-RELATED"/>
    <property type="match status" value="1"/>
</dbReference>
<feature type="transmembrane region" description="Helical" evidence="7">
    <location>
        <begin position="443"/>
        <end position="467"/>
    </location>
</feature>
<keyword evidence="2" id="KW-1003">Cell membrane</keyword>
<evidence type="ECO:0000259" key="9">
    <source>
        <dbReference type="Pfam" id="PF12704"/>
    </source>
</evidence>
<evidence type="ECO:0000256" key="7">
    <source>
        <dbReference type="SAM" id="Phobius"/>
    </source>
</evidence>
<feature type="domain" description="ABC3 transporter permease C-terminal" evidence="8">
    <location>
        <begin position="354"/>
        <end position="470"/>
    </location>
</feature>
<dbReference type="GO" id="GO:0005886">
    <property type="term" value="C:plasma membrane"/>
    <property type="evidence" value="ECO:0007669"/>
    <property type="project" value="UniProtKB-SubCell"/>
</dbReference>
<keyword evidence="10" id="KW-0547">Nucleotide-binding</keyword>
<evidence type="ECO:0000256" key="1">
    <source>
        <dbReference type="ARBA" id="ARBA00004651"/>
    </source>
</evidence>
<comment type="similarity">
    <text evidence="6">Belongs to the ABC-4 integral membrane protein family.</text>
</comment>
<evidence type="ECO:0000313" key="10">
    <source>
        <dbReference type="EMBL" id="AMY10118.1"/>
    </source>
</evidence>
<keyword evidence="11" id="KW-1185">Reference proteome</keyword>
<keyword evidence="4 7" id="KW-1133">Transmembrane helix</keyword>
<dbReference type="InterPro" id="IPR003838">
    <property type="entry name" value="ABC3_permease_C"/>
</dbReference>
<name>A0A143PPR8_LUTPR</name>
<keyword evidence="5 7" id="KW-0472">Membrane</keyword>
<dbReference type="GO" id="GO:0005524">
    <property type="term" value="F:ATP binding"/>
    <property type="evidence" value="ECO:0007669"/>
    <property type="project" value="UniProtKB-KW"/>
</dbReference>
<feature type="transmembrane region" description="Helical" evidence="7">
    <location>
        <begin position="97"/>
        <end position="119"/>
    </location>
</feature>
<dbReference type="InterPro" id="IPR047928">
    <property type="entry name" value="Perm_prefix_1"/>
</dbReference>
<accession>A0A143PPR8</accession>
<dbReference type="InterPro" id="IPR050250">
    <property type="entry name" value="Macrolide_Exporter_MacB"/>
</dbReference>
<dbReference type="NCBIfam" id="TIGR03434">
    <property type="entry name" value="ADOP"/>
    <property type="match status" value="1"/>
</dbReference>
<dbReference type="AlphaFoldDB" id="A0A143PPR8"/>
<dbReference type="PANTHER" id="PTHR30572:SF4">
    <property type="entry name" value="ABC TRANSPORTER PERMEASE YTRF"/>
    <property type="match status" value="1"/>
</dbReference>
<reference evidence="11" key="2">
    <citation type="submission" date="2016-04" db="EMBL/GenBank/DDBJ databases">
        <title>First Complete Genome Sequence of a Subdivision 6 Acidobacterium.</title>
        <authorList>
            <person name="Huang S."/>
            <person name="Vieira S."/>
            <person name="Bunk B."/>
            <person name="Riedel T."/>
            <person name="Sproeer C."/>
            <person name="Overmann J."/>
        </authorList>
    </citation>
    <scope>NUCLEOTIDE SEQUENCE [LARGE SCALE GENOMIC DNA]</scope>
    <source>
        <strain evidence="11">DSM 100886 HEG_-6_39</strain>
    </source>
</reference>
<feature type="transmembrane region" description="Helical" evidence="7">
    <location>
        <begin position="488"/>
        <end position="511"/>
    </location>
</feature>
<feature type="transmembrane region" description="Helical" evidence="7">
    <location>
        <begin position="347"/>
        <end position="371"/>
    </location>
</feature>
<dbReference type="EMBL" id="CP015136">
    <property type="protein sequence ID" value="AMY10118.1"/>
    <property type="molecule type" value="Genomic_DNA"/>
</dbReference>
<dbReference type="Pfam" id="PF02687">
    <property type="entry name" value="FtsX"/>
    <property type="match status" value="2"/>
</dbReference>
<dbReference type="RefSeq" id="WP_110171794.1">
    <property type="nucleotide sequence ID" value="NZ_CP015136.1"/>
</dbReference>
<dbReference type="STRING" id="1855912.LuPra_03346"/>
<feature type="domain" description="MacB-like periplasmic core" evidence="9">
    <location>
        <begin position="497"/>
        <end position="713"/>
    </location>
</feature>
<evidence type="ECO:0000256" key="3">
    <source>
        <dbReference type="ARBA" id="ARBA00022692"/>
    </source>
</evidence>
<keyword evidence="3 7" id="KW-0812">Transmembrane</keyword>
<dbReference type="OrthoDB" id="127646at2"/>
<protein>
    <submittedName>
        <fullName evidence="10">Macrolide export ATP-binding/permease protein MacB</fullName>
        <ecNumber evidence="10">3.6.3.-</ecNumber>
    </submittedName>
</protein>
<feature type="transmembrane region" description="Helical" evidence="7">
    <location>
        <begin position="392"/>
        <end position="416"/>
    </location>
</feature>
<feature type="domain" description="MacB-like periplasmic core" evidence="9">
    <location>
        <begin position="98"/>
        <end position="312"/>
    </location>
</feature>
<dbReference type="EC" id="3.6.3.-" evidence="10"/>
<feature type="transmembrane region" description="Helical" evidence="7">
    <location>
        <begin position="757"/>
        <end position="778"/>
    </location>
</feature>
<dbReference type="InterPro" id="IPR017800">
    <property type="entry name" value="ADOP"/>
</dbReference>
<dbReference type="InterPro" id="IPR025857">
    <property type="entry name" value="MacB_PCD"/>
</dbReference>
<evidence type="ECO:0000256" key="4">
    <source>
        <dbReference type="ARBA" id="ARBA00022989"/>
    </source>
</evidence>
<dbReference type="KEGG" id="abac:LuPra_03346"/>
<evidence type="ECO:0000256" key="5">
    <source>
        <dbReference type="ARBA" id="ARBA00023136"/>
    </source>
</evidence>
<feature type="domain" description="ABC3 transporter permease C-terminal" evidence="8">
    <location>
        <begin position="756"/>
        <end position="869"/>
    </location>
</feature>
<sequence length="876" mass="94692">MALRPPLFIRRVLALFRRHSRDRDMEREMAFHVDSLARDYARDGLSDADAQRAARRQFGNLTRLKERGHDERTMRLVEDVTRDVRHAARGLWRSPGFSLAVILTLALGIGGNTAVFSVVDQLLLRPLPYPDGDRLVTVEESVGANPHADVSPANWLDWQRESRTFRRFAAWRPWSFTMTGTGEPRRVSAQQVSAEFFPLLGVAPLLGRAISEEDDRPNGPRVAVLSYRAWQEQLGGDERAIGRTVQLDELPYEIVGVMPAGFRFVQQDVDVWTASQLDRNRPWRQTTDGRFIQVIGRLAAGTTTGAARSELEGIARRLAATHAFNRNTSVTVTPLREVLTGQVRTSVLVLFAGVGVLLAIACFNVANMLMARSASRQREIAIRASLGAGRWAIARSVLVESLLLAGAGGVLGLGLARASLDALLAVAPANMLGVSELFIDRRVLIYAFGLSAATGAIAGLAPTILFARRSMADALRTRGSKGGHAPRVRQALVVVQVAMTVVLLCGAGVIVRTLIALNRSPMGFDPHNVLTMSVAVSPARCSAERCREFYREAVTRVRALPGVESAAAGISLPMIGVPRGGTRFHELGTPERPVGERTSTVVRMVAPGYFRTLRIPVLRGREFTDADNANPMAGFVVNESFARTYFAGRDPFASSISVWMMADNPYLPIIGVVGDVSEGSVRNAPKPTVFYSHGRMTWSMMTLFVRASQPESMVKPVTALLHELDPTLVVSNVRTIESALAESLARERISALISTSFGVGGLLLAALGLYGLLAYLVAERTKDIGIRIALGARLARITGSVVAGGLALVAIGAAIGVAGSLLLLRALGSLLFGVTPYDVPTYASVLVLLGTIAAIASYLPARRAARIEPLTALRQE</sequence>
<reference evidence="10 11" key="1">
    <citation type="journal article" date="2016" name="Genome Announc.">
        <title>First Complete Genome Sequence of a Subdivision 6 Acidobacterium Strain.</title>
        <authorList>
            <person name="Huang S."/>
            <person name="Vieira S."/>
            <person name="Bunk B."/>
            <person name="Riedel T."/>
            <person name="Sproer C."/>
            <person name="Overmann J."/>
        </authorList>
    </citation>
    <scope>NUCLEOTIDE SEQUENCE [LARGE SCALE GENOMIC DNA]</scope>
    <source>
        <strain evidence="11">DSM 100886 HEG_-6_39</strain>
    </source>
</reference>
<gene>
    <name evidence="10" type="primary">macB_38</name>
    <name evidence="10" type="ORF">LuPra_03346</name>
</gene>
<evidence type="ECO:0000259" key="8">
    <source>
        <dbReference type="Pfam" id="PF02687"/>
    </source>
</evidence>
<dbReference type="Proteomes" id="UP000076079">
    <property type="component" value="Chromosome"/>
</dbReference>
<organism evidence="10 11">
    <name type="scientific">Luteitalea pratensis</name>
    <dbReference type="NCBI Taxonomy" id="1855912"/>
    <lineage>
        <taxon>Bacteria</taxon>
        <taxon>Pseudomonadati</taxon>
        <taxon>Acidobacteriota</taxon>
        <taxon>Vicinamibacteria</taxon>
        <taxon>Vicinamibacterales</taxon>
        <taxon>Vicinamibacteraceae</taxon>
        <taxon>Luteitalea</taxon>
    </lineage>
</organism>
<keyword evidence="10" id="KW-0067">ATP-binding</keyword>
<dbReference type="Pfam" id="PF12704">
    <property type="entry name" value="MacB_PCD"/>
    <property type="match status" value="2"/>
</dbReference>
<feature type="transmembrane region" description="Helical" evidence="7">
    <location>
        <begin position="799"/>
        <end position="827"/>
    </location>
</feature>
<comment type="subcellular location">
    <subcellularLocation>
        <location evidence="1">Cell membrane</location>
        <topology evidence="1">Multi-pass membrane protein</topology>
    </subcellularLocation>
</comment>